<feature type="compositionally biased region" description="Basic and acidic residues" evidence="1">
    <location>
        <begin position="13"/>
        <end position="31"/>
    </location>
</feature>
<proteinExistence type="predicted"/>
<dbReference type="EMBL" id="LCDO01000035">
    <property type="protein sequence ID" value="KKS54324.1"/>
    <property type="molecule type" value="Genomic_DNA"/>
</dbReference>
<organism evidence="2 3">
    <name type="scientific">Candidatus Magasanikbacteria bacterium GW2011_GWA2_42_32</name>
    <dbReference type="NCBI Taxonomy" id="1619039"/>
    <lineage>
        <taxon>Bacteria</taxon>
        <taxon>Candidatus Magasanikiibacteriota</taxon>
    </lineage>
</organism>
<name>A0A0G1A094_9BACT</name>
<dbReference type="Proteomes" id="UP000034837">
    <property type="component" value="Unassembled WGS sequence"/>
</dbReference>
<sequence length="78" mass="9077">MGDETGSDVGGGLRERKKEEKSGKDGERQDENEFEFDHFNNYTSNKINFHNLLIITSQCNFALRCFISSIIFPYYRAF</sequence>
<accession>A0A0G1A094</accession>
<evidence type="ECO:0000313" key="3">
    <source>
        <dbReference type="Proteomes" id="UP000034837"/>
    </source>
</evidence>
<evidence type="ECO:0000256" key="1">
    <source>
        <dbReference type="SAM" id="MobiDB-lite"/>
    </source>
</evidence>
<comment type="caution">
    <text evidence="2">The sequence shown here is derived from an EMBL/GenBank/DDBJ whole genome shotgun (WGS) entry which is preliminary data.</text>
</comment>
<protein>
    <submittedName>
        <fullName evidence="2">Uncharacterized protein</fullName>
    </submittedName>
</protein>
<evidence type="ECO:0000313" key="2">
    <source>
        <dbReference type="EMBL" id="KKS54324.1"/>
    </source>
</evidence>
<gene>
    <name evidence="2" type="ORF">UV20_C0035G0002</name>
</gene>
<reference evidence="2 3" key="1">
    <citation type="journal article" date="2015" name="Nature">
        <title>rRNA introns, odd ribosomes, and small enigmatic genomes across a large radiation of phyla.</title>
        <authorList>
            <person name="Brown C.T."/>
            <person name="Hug L.A."/>
            <person name="Thomas B.C."/>
            <person name="Sharon I."/>
            <person name="Castelle C.J."/>
            <person name="Singh A."/>
            <person name="Wilkins M.J."/>
            <person name="Williams K.H."/>
            <person name="Banfield J.F."/>
        </authorList>
    </citation>
    <scope>NUCLEOTIDE SEQUENCE [LARGE SCALE GENOMIC DNA]</scope>
</reference>
<dbReference type="AlphaFoldDB" id="A0A0G1A094"/>
<feature type="region of interest" description="Disordered" evidence="1">
    <location>
        <begin position="1"/>
        <end position="31"/>
    </location>
</feature>